<keyword evidence="1" id="KW-1133">Transmembrane helix</keyword>
<reference evidence="2" key="1">
    <citation type="submission" date="2018-05" db="EMBL/GenBank/DDBJ databases">
        <authorList>
            <person name="Lanie J.A."/>
            <person name="Ng W.-L."/>
            <person name="Kazmierczak K.M."/>
            <person name="Andrzejewski T.M."/>
            <person name="Davidsen T.M."/>
            <person name="Wayne K.J."/>
            <person name="Tettelin H."/>
            <person name="Glass J.I."/>
            <person name="Rusch D."/>
            <person name="Podicherti R."/>
            <person name="Tsui H.-C.T."/>
            <person name="Winkler M.E."/>
        </authorList>
    </citation>
    <scope>NUCLEOTIDE SEQUENCE</scope>
</reference>
<name>A0A383BW28_9ZZZZ</name>
<feature type="non-terminal residue" evidence="2">
    <location>
        <position position="43"/>
    </location>
</feature>
<dbReference type="AlphaFoldDB" id="A0A383BW28"/>
<keyword evidence="1" id="KW-0472">Membrane</keyword>
<protein>
    <submittedName>
        <fullName evidence="2">Uncharacterized protein</fullName>
    </submittedName>
</protein>
<proteinExistence type="predicted"/>
<evidence type="ECO:0000256" key="1">
    <source>
        <dbReference type="SAM" id="Phobius"/>
    </source>
</evidence>
<keyword evidence="1" id="KW-0812">Transmembrane</keyword>
<gene>
    <name evidence="2" type="ORF">METZ01_LOCUS476978</name>
</gene>
<feature type="transmembrane region" description="Helical" evidence="1">
    <location>
        <begin position="7"/>
        <end position="28"/>
    </location>
</feature>
<dbReference type="EMBL" id="UINC01203731">
    <property type="protein sequence ID" value="SVE24124.1"/>
    <property type="molecule type" value="Genomic_DNA"/>
</dbReference>
<sequence>MKLLIKAIKSLLFSAILISSIILFVLTINSDLRRDVFQRAIHV</sequence>
<organism evidence="2">
    <name type="scientific">marine metagenome</name>
    <dbReference type="NCBI Taxonomy" id="408172"/>
    <lineage>
        <taxon>unclassified sequences</taxon>
        <taxon>metagenomes</taxon>
        <taxon>ecological metagenomes</taxon>
    </lineage>
</organism>
<accession>A0A383BW28</accession>
<evidence type="ECO:0000313" key="2">
    <source>
        <dbReference type="EMBL" id="SVE24124.1"/>
    </source>
</evidence>